<dbReference type="eggNOG" id="COG4961">
    <property type="taxonomic scope" value="Bacteria"/>
</dbReference>
<keyword evidence="1" id="KW-0472">Membrane</keyword>
<reference evidence="3 4" key="1">
    <citation type="submission" date="2014-03" db="EMBL/GenBank/DDBJ databases">
        <title>Genomics of Bifidobacteria.</title>
        <authorList>
            <person name="Ventura M."/>
            <person name="Milani C."/>
            <person name="Lugli G.A."/>
        </authorList>
    </citation>
    <scope>NUCLEOTIDE SEQUENCE [LARGE SCALE GENOMIC DNA]</scope>
    <source>
        <strain evidence="3 4">LMG 21775</strain>
    </source>
</reference>
<dbReference type="EMBL" id="JGZI01000009">
    <property type="protein sequence ID" value="KFI81975.1"/>
    <property type="molecule type" value="Genomic_DNA"/>
</dbReference>
<keyword evidence="1" id="KW-1133">Transmembrane helix</keyword>
<name>A0A087CFC5_9BIFI</name>
<accession>A0A087CFC5</accession>
<dbReference type="AlphaFoldDB" id="A0A087CFC5"/>
<evidence type="ECO:0000256" key="1">
    <source>
        <dbReference type="SAM" id="Phobius"/>
    </source>
</evidence>
<evidence type="ECO:0000313" key="3">
    <source>
        <dbReference type="EMBL" id="KFI81975.1"/>
    </source>
</evidence>
<sequence length="120" mass="12408">MSGIKRFFSGSDPGTVTAEFAMILPAVMALAMLLLGLTEAVRKSLDCQDAASVAAREIFISGDDARAVAAARVAAGERTVVQLQHSEGHVVVTTQCPIAAEVFGALPFAVTGKATGFLNE</sequence>
<dbReference type="NCBIfam" id="NF041390">
    <property type="entry name" value="TadE_Rv3655c"/>
    <property type="match status" value="1"/>
</dbReference>
<organism evidence="3 4">
    <name type="scientific">Bifidobacterium psychraerophilum</name>
    <dbReference type="NCBI Taxonomy" id="218140"/>
    <lineage>
        <taxon>Bacteria</taxon>
        <taxon>Bacillati</taxon>
        <taxon>Actinomycetota</taxon>
        <taxon>Actinomycetes</taxon>
        <taxon>Bifidobacteriales</taxon>
        <taxon>Bifidobacteriaceae</taxon>
        <taxon>Bifidobacterium</taxon>
    </lineage>
</organism>
<keyword evidence="1" id="KW-0812">Transmembrane</keyword>
<dbReference type="GeneID" id="98300027"/>
<evidence type="ECO:0000313" key="4">
    <source>
        <dbReference type="Proteomes" id="UP000029050"/>
    </source>
</evidence>
<feature type="transmembrane region" description="Helical" evidence="1">
    <location>
        <begin position="20"/>
        <end position="38"/>
    </location>
</feature>
<dbReference type="Proteomes" id="UP000029050">
    <property type="component" value="Unassembled WGS sequence"/>
</dbReference>
<dbReference type="STRING" id="218140.BPSY_0823"/>
<protein>
    <recommendedName>
        <fullName evidence="2">TadE-like domain-containing protein</fullName>
    </recommendedName>
</protein>
<comment type="caution">
    <text evidence="3">The sequence shown here is derived from an EMBL/GenBank/DDBJ whole genome shotgun (WGS) entry which is preliminary data.</text>
</comment>
<dbReference type="RefSeq" id="WP_033494560.1">
    <property type="nucleotide sequence ID" value="NZ_JALCNH010000001.1"/>
</dbReference>
<keyword evidence="4" id="KW-1185">Reference proteome</keyword>
<gene>
    <name evidence="3" type="ORF">BPSY_0823</name>
</gene>
<proteinExistence type="predicted"/>
<dbReference type="InterPro" id="IPR049790">
    <property type="entry name" value="Rv3655c/TadE"/>
</dbReference>
<feature type="domain" description="TadE-like" evidence="2">
    <location>
        <begin position="14"/>
        <end position="56"/>
    </location>
</feature>
<dbReference type="Pfam" id="PF07811">
    <property type="entry name" value="TadE"/>
    <property type="match status" value="1"/>
</dbReference>
<evidence type="ECO:0000259" key="2">
    <source>
        <dbReference type="Pfam" id="PF07811"/>
    </source>
</evidence>
<dbReference type="InterPro" id="IPR012495">
    <property type="entry name" value="TadE-like_dom"/>
</dbReference>